<name>A0ABT1FYF1_9CORY</name>
<protein>
    <recommendedName>
        <fullName evidence="3">DUF4307 domain-containing protein</fullName>
    </recommendedName>
</protein>
<reference evidence="1" key="1">
    <citation type="submission" date="2022-05" db="EMBL/GenBank/DDBJ databases">
        <title>Corynebacterium sp. TA-R-1 sp. nov., isolated from human feces.</title>
        <authorList>
            <person name="Shamsuzzaman M."/>
            <person name="Dahal R.H."/>
        </authorList>
    </citation>
    <scope>NUCLEOTIDE SEQUENCE</scope>
    <source>
        <strain evidence="1">TA-R-1</strain>
    </source>
</reference>
<evidence type="ECO:0000313" key="1">
    <source>
        <dbReference type="EMBL" id="MCP1386662.1"/>
    </source>
</evidence>
<gene>
    <name evidence="1" type="ORF">M5J20_00405</name>
</gene>
<dbReference type="RefSeq" id="WP_253575312.1">
    <property type="nucleotide sequence ID" value="NZ_JAMFTQ010000001.1"/>
</dbReference>
<dbReference type="Proteomes" id="UP001204000">
    <property type="component" value="Unassembled WGS sequence"/>
</dbReference>
<evidence type="ECO:0000313" key="2">
    <source>
        <dbReference type="Proteomes" id="UP001204000"/>
    </source>
</evidence>
<keyword evidence="2" id="KW-1185">Reference proteome</keyword>
<comment type="caution">
    <text evidence="1">The sequence shown here is derived from an EMBL/GenBank/DDBJ whole genome shotgun (WGS) entry which is preliminary data.</text>
</comment>
<proteinExistence type="predicted"/>
<evidence type="ECO:0008006" key="3">
    <source>
        <dbReference type="Google" id="ProtNLM"/>
    </source>
</evidence>
<dbReference type="EMBL" id="JAMFTQ010000001">
    <property type="protein sequence ID" value="MCP1386662.1"/>
    <property type="molecule type" value="Genomic_DNA"/>
</dbReference>
<sequence>MNPRAFVDLAQRFAGPAFAILAAVLGLLFGFGTQLDASSQPADKGYTVMDETTIVVPIAMGDPKCSVVVANAEESPTEVVIRYGSRPKVDAPFLCHDIAVRIEWPVTLKEPLGNRKVTLINETVGF</sequence>
<organism evidence="1 2">
    <name type="scientific">Corynebacterium stercoris</name>
    <dbReference type="NCBI Taxonomy" id="2943490"/>
    <lineage>
        <taxon>Bacteria</taxon>
        <taxon>Bacillati</taxon>
        <taxon>Actinomycetota</taxon>
        <taxon>Actinomycetes</taxon>
        <taxon>Mycobacteriales</taxon>
        <taxon>Corynebacteriaceae</taxon>
        <taxon>Corynebacterium</taxon>
    </lineage>
</organism>
<accession>A0ABT1FYF1</accession>